<feature type="transmembrane region" description="Helical" evidence="1">
    <location>
        <begin position="91"/>
        <end position="113"/>
    </location>
</feature>
<accession>K8E0J8</accession>
<gene>
    <name evidence="2" type="ORF">DESHY_60269</name>
</gene>
<protein>
    <submittedName>
        <fullName evidence="2">Putative stage IV sporulation YqfD</fullName>
    </submittedName>
</protein>
<evidence type="ECO:0000313" key="2">
    <source>
        <dbReference type="EMBL" id="CCO09097.1"/>
    </source>
</evidence>
<dbReference type="eggNOG" id="COG0561">
    <property type="taxonomic scope" value="Bacteria"/>
</dbReference>
<dbReference type="NCBIfam" id="TIGR02876">
    <property type="entry name" value="spore_yqfD"/>
    <property type="match status" value="1"/>
</dbReference>
<dbReference type="InterPro" id="IPR010690">
    <property type="entry name" value="YqfD"/>
</dbReference>
<evidence type="ECO:0000313" key="3">
    <source>
        <dbReference type="Proteomes" id="UP000009315"/>
    </source>
</evidence>
<dbReference type="PIRSF" id="PIRSF029895">
    <property type="entry name" value="SpoIV"/>
    <property type="match status" value="1"/>
</dbReference>
<reference evidence="2 3" key="1">
    <citation type="journal article" date="2013" name="Genome Announc.">
        <title>Genome Sequence of the Sulfate-Reducing Bacterium Desulfotomaculum hydrothermale Lam5(T).</title>
        <authorList>
            <person name="Amin O."/>
            <person name="Fardeau M.L."/>
            <person name="Valette O."/>
            <person name="Hirschler-Rea A."/>
            <person name="Barbe V."/>
            <person name="Medigue C."/>
            <person name="Vacherie B."/>
            <person name="Ollivier B."/>
            <person name="Bertin P.N."/>
            <person name="Dolla A."/>
        </authorList>
    </citation>
    <scope>NUCLEOTIDE SEQUENCE [LARGE SCALE GENOMIC DNA]</scope>
    <source>
        <strain evidence="3">Lam5 / DSM 18033</strain>
    </source>
</reference>
<keyword evidence="1" id="KW-1133">Transmembrane helix</keyword>
<name>K8E0J8_9FIRM</name>
<organism evidence="2 3">
    <name type="scientific">Desulforamulus hydrothermalis Lam5 = DSM 18033</name>
    <dbReference type="NCBI Taxonomy" id="1121428"/>
    <lineage>
        <taxon>Bacteria</taxon>
        <taxon>Bacillati</taxon>
        <taxon>Bacillota</taxon>
        <taxon>Clostridia</taxon>
        <taxon>Eubacteriales</taxon>
        <taxon>Peptococcaceae</taxon>
        <taxon>Desulforamulus</taxon>
    </lineage>
</organism>
<dbReference type="Pfam" id="PF06898">
    <property type="entry name" value="YqfD"/>
    <property type="match status" value="1"/>
</dbReference>
<dbReference type="OrthoDB" id="1640349at2"/>
<comment type="caution">
    <text evidence="2">The sequence shown here is derived from an EMBL/GenBank/DDBJ whole genome shotgun (WGS) entry which is preliminary data.</text>
</comment>
<dbReference type="STRING" id="1121428.DESHY_60269"/>
<keyword evidence="3" id="KW-1185">Reference proteome</keyword>
<keyword evidence="1" id="KW-0812">Transmembrane</keyword>
<dbReference type="RefSeq" id="WP_008412897.1">
    <property type="nucleotide sequence ID" value="NZ_CAOS01000013.1"/>
</dbReference>
<dbReference type="Proteomes" id="UP000009315">
    <property type="component" value="Unassembled WGS sequence"/>
</dbReference>
<proteinExistence type="predicted"/>
<sequence>MVLLRLFSFLLGHVSLVVRGEFLEKFVNLAASRGIYLWDITRLSEDKVRVKARISDIRSLKQVARTTHSGFKIVERRGLPFLINSLKKRKLLAIGGVIFLAILYFLSSFVWFIEITGHDKLSAAEIKQIAAQAGLRPGVAKWQLDTKQVETTLREKLPSLAWAGVYVKGTKVIIEVAEKKLVQPEPAQGQPAHIIAGKAGLIKEVLVLEGQAMVNEGDTVLPGSVLISGEIIQEIRPEAGNQPLPPGQEPPPPQTVSRFVQAKGIVRARVWYEGYGECKFSETVEKLSGQQKTSVRIKFGPKEIIIAGPAVSPYRYYQTSQTVKSLPKWRNLAIPVEVTTVNYLEVIKERVNHGRAGAQKIAEQKALAAVKAKLPQGAKLVEQRLEQVNTGRGEDLVRIKAFVETIEDIGVVKPFQATKEDYVDRTHRT</sequence>
<dbReference type="AlphaFoldDB" id="K8E0J8"/>
<evidence type="ECO:0000256" key="1">
    <source>
        <dbReference type="SAM" id="Phobius"/>
    </source>
</evidence>
<keyword evidence="1" id="KW-0472">Membrane</keyword>
<dbReference type="EMBL" id="CAOS01000013">
    <property type="protein sequence ID" value="CCO09097.1"/>
    <property type="molecule type" value="Genomic_DNA"/>
</dbReference>